<keyword evidence="3 4" id="KW-0975">Bacterial flagellum</keyword>
<dbReference type="PANTHER" id="PTHR34653:SF1">
    <property type="entry name" value="FLAGELLAR HOOK-BASAL BODY COMPLEX PROTEIN FLIE"/>
    <property type="match status" value="1"/>
</dbReference>
<gene>
    <name evidence="4 6" type="primary">fliE</name>
    <name evidence="6" type="ORF">ENP13_05755</name>
</gene>
<comment type="similarity">
    <text evidence="2 4">Belongs to the FliE family.</text>
</comment>
<dbReference type="GO" id="GO:0003774">
    <property type="term" value="F:cytoskeletal motor activity"/>
    <property type="evidence" value="ECO:0007669"/>
    <property type="project" value="InterPro"/>
</dbReference>
<protein>
    <recommendedName>
        <fullName evidence="4 5">Flagellar hook-basal body complex protein FliE</fullName>
    </recommendedName>
</protein>
<keyword evidence="6" id="KW-0969">Cilium</keyword>
<dbReference type="Pfam" id="PF02049">
    <property type="entry name" value="FliE"/>
    <property type="match status" value="1"/>
</dbReference>
<dbReference type="HAMAP" id="MF_00724">
    <property type="entry name" value="FliE"/>
    <property type="match status" value="1"/>
</dbReference>
<evidence type="ECO:0000256" key="3">
    <source>
        <dbReference type="ARBA" id="ARBA00023143"/>
    </source>
</evidence>
<dbReference type="GO" id="GO:0009425">
    <property type="term" value="C:bacterial-type flagellum basal body"/>
    <property type="evidence" value="ECO:0007669"/>
    <property type="project" value="UniProtKB-SubCell"/>
</dbReference>
<keyword evidence="6" id="KW-0282">Flagellum</keyword>
<dbReference type="PANTHER" id="PTHR34653">
    <property type="match status" value="1"/>
</dbReference>
<evidence type="ECO:0000256" key="5">
    <source>
        <dbReference type="NCBIfam" id="TIGR00205"/>
    </source>
</evidence>
<proteinExistence type="inferred from homology"/>
<evidence type="ECO:0000256" key="2">
    <source>
        <dbReference type="ARBA" id="ARBA00009272"/>
    </source>
</evidence>
<dbReference type="InterPro" id="IPR001624">
    <property type="entry name" value="FliE"/>
</dbReference>
<dbReference type="GO" id="GO:0071973">
    <property type="term" value="P:bacterial-type flagellum-dependent cell motility"/>
    <property type="evidence" value="ECO:0007669"/>
    <property type="project" value="InterPro"/>
</dbReference>
<evidence type="ECO:0000256" key="1">
    <source>
        <dbReference type="ARBA" id="ARBA00004117"/>
    </source>
</evidence>
<dbReference type="GO" id="GO:0005198">
    <property type="term" value="F:structural molecule activity"/>
    <property type="evidence" value="ECO:0007669"/>
    <property type="project" value="UniProtKB-UniRule"/>
</dbReference>
<dbReference type="NCBIfam" id="TIGR00205">
    <property type="entry name" value="fliE"/>
    <property type="match status" value="1"/>
</dbReference>
<dbReference type="AlphaFoldDB" id="A0A7C2WAY4"/>
<evidence type="ECO:0000313" key="6">
    <source>
        <dbReference type="EMBL" id="HEX70731.1"/>
    </source>
</evidence>
<organism evidence="6">
    <name type="scientific">Thermorudis sp</name>
    <dbReference type="NCBI Taxonomy" id="1969470"/>
    <lineage>
        <taxon>Bacteria</taxon>
        <taxon>Pseudomonadati</taxon>
        <taxon>Thermomicrobiota</taxon>
        <taxon>Thermomicrobia</taxon>
        <taxon>Thermomicrobia incertae sedis</taxon>
        <taxon>Thermorudis</taxon>
    </lineage>
</organism>
<reference evidence="6" key="1">
    <citation type="journal article" date="2020" name="mSystems">
        <title>Genome- and Community-Level Interaction Insights into Carbon Utilization and Element Cycling Functions of Hydrothermarchaeota in Hydrothermal Sediment.</title>
        <authorList>
            <person name="Zhou Z."/>
            <person name="Liu Y."/>
            <person name="Xu W."/>
            <person name="Pan J."/>
            <person name="Luo Z.H."/>
            <person name="Li M."/>
        </authorList>
    </citation>
    <scope>NUCLEOTIDE SEQUENCE [LARGE SCALE GENOMIC DNA]</scope>
    <source>
        <strain evidence="6">SpSt-192</strain>
    </source>
</reference>
<dbReference type="EMBL" id="DSID01000434">
    <property type="protein sequence ID" value="HEX70731.1"/>
    <property type="molecule type" value="Genomic_DNA"/>
</dbReference>
<name>A0A7C2WAY4_9BACT</name>
<dbReference type="PRINTS" id="PR01006">
    <property type="entry name" value="FLGHOOKFLIE"/>
</dbReference>
<comment type="subcellular location">
    <subcellularLocation>
        <location evidence="1 4">Bacterial flagellum basal body</location>
    </subcellularLocation>
</comment>
<evidence type="ECO:0000256" key="4">
    <source>
        <dbReference type="HAMAP-Rule" id="MF_00724"/>
    </source>
</evidence>
<sequence length="103" mass="10715">MSIDPIAPIAANIGPISGPGEAAATSAIQGDTSFIDLLSNAIADLNASISHADQLAIQMAAGREVDLHQVMVALETATIGLQTALQIRNRALDAYREIMSMTI</sequence>
<keyword evidence="6" id="KW-0966">Cell projection</keyword>
<accession>A0A7C2WAY4</accession>
<comment type="caution">
    <text evidence="6">The sequence shown here is derived from an EMBL/GenBank/DDBJ whole genome shotgun (WGS) entry which is preliminary data.</text>
</comment>